<dbReference type="Proteomes" id="UP001153069">
    <property type="component" value="Unassembled WGS sequence"/>
</dbReference>
<dbReference type="AlphaFoldDB" id="A0A9N8HVI9"/>
<sequence length="182" mass="20860">MNTTPFPEDSMHNMIITPDEHPGHHFRRASRLPRAPHHNSRQSVSMRDLTSASSMISEDSSSTMSSDDAPSTPPTTRRGMFTSPPEVPRHGRPINRRLFLQEAQERLSLPDLFAPRPTPNNALPRRTRMMQQRHVRCRPSIVELQPRTVSFCDSFEDHEMEHIGQGHRMSLRSIYGTNPAEF</sequence>
<proteinExistence type="predicted"/>
<evidence type="ECO:0000313" key="3">
    <source>
        <dbReference type="Proteomes" id="UP001153069"/>
    </source>
</evidence>
<gene>
    <name evidence="2" type="ORF">SEMRO_1510_G278640.1</name>
</gene>
<accession>A0A9N8HVI9</accession>
<protein>
    <submittedName>
        <fullName evidence="2">Uncharacterized protein</fullName>
    </submittedName>
</protein>
<reference evidence="2" key="1">
    <citation type="submission" date="2020-06" db="EMBL/GenBank/DDBJ databases">
        <authorList>
            <consortium name="Plant Systems Biology data submission"/>
        </authorList>
    </citation>
    <scope>NUCLEOTIDE SEQUENCE</scope>
    <source>
        <strain evidence="2">D6</strain>
    </source>
</reference>
<feature type="compositionally biased region" description="Low complexity" evidence="1">
    <location>
        <begin position="50"/>
        <end position="76"/>
    </location>
</feature>
<comment type="caution">
    <text evidence="2">The sequence shown here is derived from an EMBL/GenBank/DDBJ whole genome shotgun (WGS) entry which is preliminary data.</text>
</comment>
<name>A0A9N8HVI9_9STRA</name>
<keyword evidence="3" id="KW-1185">Reference proteome</keyword>
<feature type="region of interest" description="Disordered" evidence="1">
    <location>
        <begin position="1"/>
        <end position="92"/>
    </location>
</feature>
<dbReference type="EMBL" id="CAICTM010001508">
    <property type="protein sequence ID" value="CAB9524233.1"/>
    <property type="molecule type" value="Genomic_DNA"/>
</dbReference>
<evidence type="ECO:0000313" key="2">
    <source>
        <dbReference type="EMBL" id="CAB9524233.1"/>
    </source>
</evidence>
<organism evidence="2 3">
    <name type="scientific">Seminavis robusta</name>
    <dbReference type="NCBI Taxonomy" id="568900"/>
    <lineage>
        <taxon>Eukaryota</taxon>
        <taxon>Sar</taxon>
        <taxon>Stramenopiles</taxon>
        <taxon>Ochrophyta</taxon>
        <taxon>Bacillariophyta</taxon>
        <taxon>Bacillariophyceae</taxon>
        <taxon>Bacillariophycidae</taxon>
        <taxon>Naviculales</taxon>
        <taxon>Naviculaceae</taxon>
        <taxon>Seminavis</taxon>
    </lineage>
</organism>
<evidence type="ECO:0000256" key="1">
    <source>
        <dbReference type="SAM" id="MobiDB-lite"/>
    </source>
</evidence>
<feature type="compositionally biased region" description="Basic residues" evidence="1">
    <location>
        <begin position="24"/>
        <end position="40"/>
    </location>
</feature>